<keyword evidence="1" id="KW-0378">Hydrolase</keyword>
<dbReference type="InterPro" id="IPR001932">
    <property type="entry name" value="PPM-type_phosphatase-like_dom"/>
</dbReference>
<feature type="transmembrane region" description="Helical" evidence="2">
    <location>
        <begin position="94"/>
        <end position="113"/>
    </location>
</feature>
<feature type="transmembrane region" description="Helical" evidence="2">
    <location>
        <begin position="169"/>
        <end position="187"/>
    </location>
</feature>
<dbReference type="EMBL" id="DROM01000319">
    <property type="protein sequence ID" value="HHH13633.1"/>
    <property type="molecule type" value="Genomic_DNA"/>
</dbReference>
<name>A0A7C5IZR6_9GAMM</name>
<comment type="caution">
    <text evidence="4">The sequence shown here is derived from an EMBL/GenBank/DDBJ whole genome shotgun (WGS) entry which is preliminary data.</text>
</comment>
<keyword evidence="2" id="KW-0812">Transmembrane</keyword>
<gene>
    <name evidence="4" type="ORF">ENJ98_05300</name>
</gene>
<evidence type="ECO:0000259" key="3">
    <source>
        <dbReference type="SMART" id="SM00331"/>
    </source>
</evidence>
<proteinExistence type="predicted"/>
<feature type="non-terminal residue" evidence="4">
    <location>
        <position position="526"/>
    </location>
</feature>
<accession>A0A7C5IZR6</accession>
<organism evidence="4">
    <name type="scientific">Thiolapillus brandeum</name>
    <dbReference type="NCBI Taxonomy" id="1076588"/>
    <lineage>
        <taxon>Bacteria</taxon>
        <taxon>Pseudomonadati</taxon>
        <taxon>Pseudomonadota</taxon>
        <taxon>Gammaproteobacteria</taxon>
        <taxon>Chromatiales</taxon>
        <taxon>Sedimenticolaceae</taxon>
        <taxon>Thiolapillus</taxon>
    </lineage>
</organism>
<dbReference type="Gene3D" id="3.60.40.10">
    <property type="entry name" value="PPM-type phosphatase domain"/>
    <property type="match status" value="1"/>
</dbReference>
<dbReference type="SUPFAM" id="SSF81606">
    <property type="entry name" value="PP2C-like"/>
    <property type="match status" value="1"/>
</dbReference>
<dbReference type="SMART" id="SM00331">
    <property type="entry name" value="PP2C_SIG"/>
    <property type="match status" value="1"/>
</dbReference>
<feature type="domain" description="PPM-type phosphatase" evidence="3">
    <location>
        <begin position="249"/>
        <end position="463"/>
    </location>
</feature>
<protein>
    <submittedName>
        <fullName evidence="4">Serine/threonine-protein phosphatase</fullName>
    </submittedName>
</protein>
<dbReference type="AlphaFoldDB" id="A0A7C5IZR6"/>
<dbReference type="PANTHER" id="PTHR43156">
    <property type="entry name" value="STAGE II SPORULATION PROTEIN E-RELATED"/>
    <property type="match status" value="1"/>
</dbReference>
<dbReference type="PANTHER" id="PTHR43156:SF2">
    <property type="entry name" value="STAGE II SPORULATION PROTEIN E"/>
    <property type="match status" value="1"/>
</dbReference>
<feature type="transmembrane region" description="Helical" evidence="2">
    <location>
        <begin position="143"/>
        <end position="163"/>
    </location>
</feature>
<dbReference type="InterPro" id="IPR036457">
    <property type="entry name" value="PPM-type-like_dom_sf"/>
</dbReference>
<dbReference type="Pfam" id="PF07228">
    <property type="entry name" value="SpoIIE"/>
    <property type="match status" value="1"/>
</dbReference>
<evidence type="ECO:0000256" key="1">
    <source>
        <dbReference type="ARBA" id="ARBA00022801"/>
    </source>
</evidence>
<feature type="transmembrane region" description="Helical" evidence="2">
    <location>
        <begin position="25"/>
        <end position="48"/>
    </location>
</feature>
<reference evidence="4" key="1">
    <citation type="journal article" date="2020" name="mSystems">
        <title>Genome- and Community-Level Interaction Insights into Carbon Utilization and Element Cycling Functions of Hydrothermarchaeota in Hydrothermal Sediment.</title>
        <authorList>
            <person name="Zhou Z."/>
            <person name="Liu Y."/>
            <person name="Xu W."/>
            <person name="Pan J."/>
            <person name="Luo Z.H."/>
            <person name="Li M."/>
        </authorList>
    </citation>
    <scope>NUCLEOTIDE SEQUENCE [LARGE SCALE GENOMIC DNA]</scope>
    <source>
        <strain evidence="4">HyVt-535</strain>
    </source>
</reference>
<keyword evidence="2" id="KW-1133">Transmembrane helix</keyword>
<evidence type="ECO:0000256" key="2">
    <source>
        <dbReference type="SAM" id="Phobius"/>
    </source>
</evidence>
<feature type="transmembrane region" description="Helical" evidence="2">
    <location>
        <begin position="54"/>
        <end position="73"/>
    </location>
</feature>
<dbReference type="GO" id="GO:0016791">
    <property type="term" value="F:phosphatase activity"/>
    <property type="evidence" value="ECO:0007669"/>
    <property type="project" value="TreeGrafter"/>
</dbReference>
<dbReference type="Proteomes" id="UP000886100">
    <property type="component" value="Unassembled WGS sequence"/>
</dbReference>
<evidence type="ECO:0000313" key="4">
    <source>
        <dbReference type="EMBL" id="HHH13633.1"/>
    </source>
</evidence>
<keyword evidence="2" id="KW-0472">Membrane</keyword>
<sequence length="526" mass="56223">MSATSGGDSRIDDPLEAERLRIDRLYGHAFSSQAGALVVAAGVAAIFGAEGTPAVARAWLVAIGLTVALRVFLAWRYLRGGRQRHSPAHWERRFCGSALLSGMTWGAAGVLFFDPGAPTHQIMLLVVLAGMSSVAVPVMAASVAAAAAFVVPAVLPVAVRLWGQGDQDSAALGLLALVLVGVLLTIARNMNRTIRDAVGLQVRNARLTAQAEERAEVLERARAEMLADQEVALTVFRSILSNQGLDAPNLAWHIASHSMFNGDLLLVDTRPDGRQHFLLGDFTGHGLGASLGSLVVANIFRAMTGKGFSIAAIATEINRKLHLQLPPNVFFAACLAELDPRSGHLMVWNAGLPSVYLLRAEDGTIKERVESLHPPLGILPEEAFEPCPLALRVVEGDQLFMATDGVIEQVNPAGEQFGTRRLEEVLNRVHAIDKLNIALREALMAFCGGAGQTDDITYLAVVADPAVGDWASGEVLQGTDLAQLGAWKFSLDLEGRSMSGVDPVPLVAHVVQELNHRRVDLGEFQL</sequence>
<dbReference type="InterPro" id="IPR052016">
    <property type="entry name" value="Bact_Sigma-Reg"/>
</dbReference>